<dbReference type="AlphaFoldDB" id="A0A5M9GPL6"/>
<dbReference type="InterPro" id="IPR000866">
    <property type="entry name" value="AhpC/TSA"/>
</dbReference>
<dbReference type="Pfam" id="PF00578">
    <property type="entry name" value="AhpC-TSA"/>
    <property type="match status" value="1"/>
</dbReference>
<dbReference type="PANTHER" id="PTHR42852">
    <property type="entry name" value="THIOL:DISULFIDE INTERCHANGE PROTEIN DSBE"/>
    <property type="match status" value="1"/>
</dbReference>
<proteinExistence type="predicted"/>
<comment type="caution">
    <text evidence="3">The sequence shown here is derived from an EMBL/GenBank/DDBJ whole genome shotgun (WGS) entry which is preliminary data.</text>
</comment>
<dbReference type="Gene3D" id="3.40.30.10">
    <property type="entry name" value="Glutaredoxin"/>
    <property type="match status" value="1"/>
</dbReference>
<dbReference type="PANTHER" id="PTHR42852:SF13">
    <property type="entry name" value="PROTEIN DIPZ"/>
    <property type="match status" value="1"/>
</dbReference>
<dbReference type="SUPFAM" id="SSF52833">
    <property type="entry name" value="Thioredoxin-like"/>
    <property type="match status" value="1"/>
</dbReference>
<evidence type="ECO:0000259" key="2">
    <source>
        <dbReference type="PROSITE" id="PS51352"/>
    </source>
</evidence>
<evidence type="ECO:0000313" key="3">
    <source>
        <dbReference type="EMBL" id="KAA8475687.1"/>
    </source>
</evidence>
<dbReference type="GO" id="GO:0016491">
    <property type="term" value="F:oxidoreductase activity"/>
    <property type="evidence" value="ECO:0007669"/>
    <property type="project" value="InterPro"/>
</dbReference>
<dbReference type="InterPro" id="IPR036249">
    <property type="entry name" value="Thioredoxin-like_sf"/>
</dbReference>
<feature type="domain" description="Thioredoxin" evidence="2">
    <location>
        <begin position="54"/>
        <end position="206"/>
    </location>
</feature>
<reference evidence="3 4" key="1">
    <citation type="submission" date="2019-09" db="EMBL/GenBank/DDBJ databases">
        <title>Pararcticibacter amylolyticus gen. nov., sp. nov., isolated from a rottenly hemp rope, and reclassification of Pedobacter tournemirensis as Pararcticibacter tournemirensis comb. nov.</title>
        <authorList>
            <person name="Cai Y."/>
        </authorList>
    </citation>
    <scope>NUCLEOTIDE SEQUENCE [LARGE SCALE GENOMIC DNA]</scope>
    <source>
        <strain evidence="3 4">TF5-37.2-LB10</strain>
    </source>
</reference>
<dbReference type="PROSITE" id="PS51352">
    <property type="entry name" value="THIOREDOXIN_2"/>
    <property type="match status" value="1"/>
</dbReference>
<dbReference type="EMBL" id="VWNE01000051">
    <property type="protein sequence ID" value="KAA8475687.1"/>
    <property type="molecule type" value="Genomic_DNA"/>
</dbReference>
<dbReference type="GO" id="GO:0016209">
    <property type="term" value="F:antioxidant activity"/>
    <property type="evidence" value="ECO:0007669"/>
    <property type="project" value="InterPro"/>
</dbReference>
<keyword evidence="4" id="KW-1185">Reference proteome</keyword>
<keyword evidence="1" id="KW-1133">Transmembrane helix</keyword>
<sequence>MLKNRVEGGLCPKVMAENKPLTGLAVVLIYLLLILLLSLSAIISSYAQTQPKALEIGDTIPDITITRLHNYTSPSVNTADFRGKLLIIDFWATWCTACIVNFPKMDSLQKAFGSKLQVLLVTREGAGKVLPFWERYNKNRGQALGLPTVLNDTVLNDLFPHRFIPHYVWIGADGIVKAITGPEKVNAANIAAFTGGTNRQLQQKKDLDPEKPLFLSDDLPAASLVHHSILLRGRYEGLSSGNHQRHTENYTGLAVTNASLLWLYQTAAIMLFRQRGESFNDRRMIIRSRLQVASATPDSLYTYEILVPPQQQEQMYPYMLADLNRYSPVKGRVERLKVKCLVLRRSGRKDLLKSKGGKPENRLYNKTDPYMQNTSLASLLVRLNSLNKLQLPVVDETGYTGNADLRFQASFDDLLALRRNLQAYGLELKEASRVLPMLVISDKNENL</sequence>
<gene>
    <name evidence="3" type="ORF">F1649_21335</name>
</gene>
<protein>
    <submittedName>
        <fullName evidence="3">Redoxin domain-containing protein</fullName>
    </submittedName>
</protein>
<feature type="transmembrane region" description="Helical" evidence="1">
    <location>
        <begin position="21"/>
        <end position="43"/>
    </location>
</feature>
<keyword evidence="1" id="KW-0812">Transmembrane</keyword>
<dbReference type="CDD" id="cd02966">
    <property type="entry name" value="TlpA_like_family"/>
    <property type="match status" value="1"/>
</dbReference>
<evidence type="ECO:0000256" key="1">
    <source>
        <dbReference type="SAM" id="Phobius"/>
    </source>
</evidence>
<accession>A0A5M9GPL6</accession>
<dbReference type="OrthoDB" id="793244at2"/>
<dbReference type="InterPro" id="IPR013766">
    <property type="entry name" value="Thioredoxin_domain"/>
</dbReference>
<name>A0A5M9GPL6_9SPHI</name>
<dbReference type="InterPro" id="IPR050553">
    <property type="entry name" value="Thioredoxin_ResA/DsbE_sf"/>
</dbReference>
<keyword evidence="1" id="KW-0472">Membrane</keyword>
<evidence type="ECO:0000313" key="4">
    <source>
        <dbReference type="Proteomes" id="UP000322918"/>
    </source>
</evidence>
<dbReference type="Proteomes" id="UP000322918">
    <property type="component" value="Unassembled WGS sequence"/>
</dbReference>
<organism evidence="3 4">
    <name type="scientific">Arcticibacter tournemirensis</name>
    <dbReference type="NCBI Taxonomy" id="699437"/>
    <lineage>
        <taxon>Bacteria</taxon>
        <taxon>Pseudomonadati</taxon>
        <taxon>Bacteroidota</taxon>
        <taxon>Sphingobacteriia</taxon>
        <taxon>Sphingobacteriales</taxon>
        <taxon>Sphingobacteriaceae</taxon>
        <taxon>Arcticibacter</taxon>
    </lineage>
</organism>